<dbReference type="PATRIC" id="fig|1121448.10.peg.3252"/>
<feature type="region of interest" description="Disordered" evidence="1">
    <location>
        <begin position="791"/>
        <end position="829"/>
    </location>
</feature>
<dbReference type="Proteomes" id="UP000016587">
    <property type="component" value="Chromosome"/>
</dbReference>
<feature type="region of interest" description="Disordered" evidence="1">
    <location>
        <begin position="1"/>
        <end position="21"/>
    </location>
</feature>
<dbReference type="Pfam" id="PF13148">
    <property type="entry name" value="DUF3987"/>
    <property type="match status" value="1"/>
</dbReference>
<dbReference type="eggNOG" id="COG1467">
    <property type="taxonomic scope" value="Bacteria"/>
</dbReference>
<dbReference type="InterPro" id="IPR034154">
    <property type="entry name" value="TOPRIM_DnaG/twinkle"/>
</dbReference>
<dbReference type="SUPFAM" id="SSF57783">
    <property type="entry name" value="Zinc beta-ribbon"/>
    <property type="match status" value="1"/>
</dbReference>
<evidence type="ECO:0000313" key="2">
    <source>
        <dbReference type="EMBL" id="AGW14997.1"/>
    </source>
</evidence>
<keyword evidence="3" id="KW-1185">Reference proteome</keyword>
<feature type="compositionally biased region" description="Pro residues" evidence="1">
    <location>
        <begin position="797"/>
        <end position="810"/>
    </location>
</feature>
<dbReference type="AlphaFoldDB" id="T2GG84"/>
<proteinExistence type="predicted"/>
<dbReference type="SUPFAM" id="SSF56731">
    <property type="entry name" value="DNA primase core"/>
    <property type="match status" value="1"/>
</dbReference>
<organism evidence="2 3">
    <name type="scientific">Megalodesulfovibrio gigas (strain ATCC 19364 / DSM 1382 / NCIMB 9332 / VKM B-1759)</name>
    <name type="common">Desulfovibrio gigas</name>
    <dbReference type="NCBI Taxonomy" id="1121448"/>
    <lineage>
        <taxon>Bacteria</taxon>
        <taxon>Pseudomonadati</taxon>
        <taxon>Thermodesulfobacteriota</taxon>
        <taxon>Desulfovibrionia</taxon>
        <taxon>Desulfovibrionales</taxon>
        <taxon>Desulfovibrionaceae</taxon>
        <taxon>Megalodesulfovibrio</taxon>
    </lineage>
</organism>
<gene>
    <name evidence="2" type="ORF">DGI_3301</name>
</gene>
<reference evidence="2 3" key="1">
    <citation type="journal article" date="2013" name="J. Bacteriol.">
        <title>Roles of HynAB and Ech, the only two hydrogenases found in the model sulfate reducer Desulfovibrio gigas.</title>
        <authorList>
            <person name="Morais-Silva F.O."/>
            <person name="Santos C.I."/>
            <person name="Rodrigues R."/>
            <person name="Pereira I.A."/>
            <person name="Rodrigues-Pousada C."/>
        </authorList>
    </citation>
    <scope>NUCLEOTIDE SEQUENCE [LARGE SCALE GENOMIC DNA]</scope>
    <source>
        <strain evidence="3">ATCC 19364 / DSM 1382 / NCIMB 9332 / VKM B-1759</strain>
    </source>
</reference>
<dbReference type="CDD" id="cd01029">
    <property type="entry name" value="TOPRIM_primases"/>
    <property type="match status" value="1"/>
</dbReference>
<dbReference type="eggNOG" id="COG0358">
    <property type="taxonomic scope" value="Bacteria"/>
</dbReference>
<reference evidence="3" key="2">
    <citation type="submission" date="2013-07" db="EMBL/GenBank/DDBJ databases">
        <authorList>
            <person name="Morais-Silva F.O."/>
            <person name="Rezende A.M."/>
            <person name="Pimentel C."/>
            <person name="Resende D.M."/>
            <person name="Santos C.I."/>
            <person name="Clemente C."/>
            <person name="de Oliveira L.M."/>
            <person name="da Silva S.M."/>
            <person name="Costa D.A."/>
            <person name="Varela-Raposo A."/>
            <person name="Horacio E.C.A."/>
            <person name="Matos M."/>
            <person name="Flores O."/>
            <person name="Ruiz J.C."/>
            <person name="Rodrigues-Pousada C."/>
        </authorList>
    </citation>
    <scope>NUCLEOTIDE SEQUENCE [LARGE SCALE GENOMIC DNA]</scope>
    <source>
        <strain evidence="3">ATCC 19364 / DSM 1382 / NCIMB 9332 / VKM B-1759</strain>
    </source>
</reference>
<evidence type="ECO:0000313" key="3">
    <source>
        <dbReference type="Proteomes" id="UP000016587"/>
    </source>
</evidence>
<dbReference type="RefSeq" id="WP_021762102.1">
    <property type="nucleotide sequence ID" value="NC_022444.1"/>
</dbReference>
<name>T2GG84_MEGG1</name>
<dbReference type="EMBL" id="CP006585">
    <property type="protein sequence ID" value="AGW14997.1"/>
    <property type="molecule type" value="Genomic_DNA"/>
</dbReference>
<sequence length="829" mass="89681">MDKRENPAGRRGLQGKNQSGRDAETIAELIARVNTATLQNLLPLLENLFPAGKLQGQEYLVGDLAGNPGRSLSINTASGVWKDFSTDEGGRDPVSLYAAALRLKQGEAARRLAEVLRLDTSPRPAAGGRVVDFNAVPSAKPRPSRRVVAGYDYHDAAGEVVFQVTRWEPKSFTQRKPDGRGGWINNMQGVALVPFNLPAVLAADEVFITEGEKDALALGKLGLVATTNAQGAGKWREEYGPHFQGKQVVILSDNDEPGRAHGEAVAKHLHGVAASVKVVELPGLPAKGDASDWLAAGGTLEALRELVAVAPVWEDAQEPALPQGWELAQKILPRVPFPWEVLPASIAASLKSLARSCATSATPLPGYACCIIAAAVGRMADVQIKSSWREPLIFWHADIRESGEGKTAPAHMLKAEFDRRQMAAHERYDEQVRAHAALPRDEKAKTPDPEKPRGYFATNLTLEGVRQDLVGHHTAGLLVILEEFSALINGQNQYKSKGTDREAWLTLHGGGAARFLRQSKSIFIACSRVQVCGGIQPVTFRRCFSSEDGQYLVDGSIFRLLTVFEPAASHELTAAEWSEADAAPWHRAVSRALEWADVRQDPLVMTLTPEAAARFYDWRNELFASKADLPEQLRGFLPKAVGYAARLAGVLHLMHEFAAGREPHGVIDVPAIQRGIGASMFYLGQAVSAVQLLLGCAPATLVEVSERSRRLAVVLESLRGEANNERLAVGHVHERYNAAAPEIEKISSPHAMGGLLRSCGMKLTPGKHDANGKRGVRCLVWDGALEQFLAASQLHAPAPPPAPEPAPEPAPQAEQQDADFWEIPSEATS</sequence>
<dbReference type="OrthoDB" id="5453446at2"/>
<accession>T2GG84</accession>
<dbReference type="KEGG" id="dgg:DGI_3301"/>
<dbReference type="InterPro" id="IPR025048">
    <property type="entry name" value="DUF3987"/>
</dbReference>
<dbReference type="STRING" id="1121448.DGI_3301"/>
<evidence type="ECO:0008006" key="4">
    <source>
        <dbReference type="Google" id="ProtNLM"/>
    </source>
</evidence>
<dbReference type="HOGENOM" id="CLU_341879_0_0_7"/>
<dbReference type="Gene3D" id="3.40.1360.10">
    <property type="match status" value="1"/>
</dbReference>
<evidence type="ECO:0000256" key="1">
    <source>
        <dbReference type="SAM" id="MobiDB-lite"/>
    </source>
</evidence>
<protein>
    <recommendedName>
        <fullName evidence="4">Toprim domain-containing protein</fullName>
    </recommendedName>
</protein>